<keyword evidence="4 9" id="KW-0479">Metal-binding</keyword>
<keyword evidence="10" id="KW-0830">Ubiquinone</keyword>
<gene>
    <name evidence="9" type="primary">coq7</name>
    <name evidence="10" type="ORF">THII_2184</name>
</gene>
<dbReference type="PANTHER" id="PTHR11237">
    <property type="entry name" value="COENZYME Q10 BIOSYNTHESIS PROTEIN 7"/>
    <property type="match status" value="1"/>
</dbReference>
<dbReference type="EC" id="1.14.99.60" evidence="9"/>
<dbReference type="InterPro" id="IPR047809">
    <property type="entry name" value="COQ7_proteobact"/>
</dbReference>
<dbReference type="CDD" id="cd01042">
    <property type="entry name" value="DMQH"/>
    <property type="match status" value="1"/>
</dbReference>
<feature type="binding site" evidence="9">
    <location>
        <position position="178"/>
    </location>
    <ligand>
        <name>Fe cation</name>
        <dbReference type="ChEBI" id="CHEBI:24875"/>
        <label>2</label>
    </ligand>
</feature>
<keyword evidence="6 9" id="KW-0408">Iron</keyword>
<keyword evidence="8 9" id="KW-0472">Membrane</keyword>
<evidence type="ECO:0000256" key="1">
    <source>
        <dbReference type="ARBA" id="ARBA00004749"/>
    </source>
</evidence>
<dbReference type="GO" id="GO:0005886">
    <property type="term" value="C:plasma membrane"/>
    <property type="evidence" value="ECO:0007669"/>
    <property type="project" value="UniProtKB-SubCell"/>
</dbReference>
<dbReference type="UniPathway" id="UPA00232"/>
<proteinExistence type="inferred from homology"/>
<comment type="function">
    <text evidence="9">Catalyzes the hydroxylation of 2-nonaprenyl-3-methyl-6-methoxy-1,4-benzoquinol during ubiquinone biosynthesis.</text>
</comment>
<dbReference type="AlphaFoldDB" id="A0A090BV98"/>
<dbReference type="NCBIfam" id="NF033656">
    <property type="entry name" value="DMQ_monoox_COQ7"/>
    <property type="match status" value="1"/>
</dbReference>
<keyword evidence="11" id="KW-1185">Reference proteome</keyword>
<dbReference type="GO" id="GO:0006744">
    <property type="term" value="P:ubiquinone biosynthetic process"/>
    <property type="evidence" value="ECO:0007669"/>
    <property type="project" value="UniProtKB-UniRule"/>
</dbReference>
<evidence type="ECO:0000256" key="2">
    <source>
        <dbReference type="ARBA" id="ARBA00022475"/>
    </source>
</evidence>
<dbReference type="HAMAP" id="MF_01658">
    <property type="entry name" value="COQ7"/>
    <property type="match status" value="1"/>
</dbReference>
<evidence type="ECO:0000256" key="8">
    <source>
        <dbReference type="ARBA" id="ARBA00023136"/>
    </source>
</evidence>
<evidence type="ECO:0000256" key="7">
    <source>
        <dbReference type="ARBA" id="ARBA00023033"/>
    </source>
</evidence>
<evidence type="ECO:0000256" key="6">
    <source>
        <dbReference type="ARBA" id="ARBA00023004"/>
    </source>
</evidence>
<dbReference type="Proteomes" id="UP000031623">
    <property type="component" value="Chromosome"/>
</dbReference>
<comment type="cofactor">
    <cofactor evidence="9">
        <name>Fe cation</name>
        <dbReference type="ChEBI" id="CHEBI:24875"/>
    </cofactor>
    <text evidence="9">Binds 2 iron ions per subunit.</text>
</comment>
<feature type="binding site" evidence="9">
    <location>
        <position position="91"/>
    </location>
    <ligand>
        <name>Fe cation</name>
        <dbReference type="ChEBI" id="CHEBI:24875"/>
        <label>1</label>
    </ligand>
</feature>
<keyword evidence="2 9" id="KW-1003">Cell membrane</keyword>
<evidence type="ECO:0000256" key="9">
    <source>
        <dbReference type="HAMAP-Rule" id="MF_01658"/>
    </source>
</evidence>
<dbReference type="InterPro" id="IPR012347">
    <property type="entry name" value="Ferritin-like"/>
</dbReference>
<evidence type="ECO:0000256" key="3">
    <source>
        <dbReference type="ARBA" id="ARBA00022688"/>
    </source>
</evidence>
<comment type="subcellular location">
    <subcellularLocation>
        <location evidence="9">Cell membrane</location>
        <topology evidence="9">Peripheral membrane protein</topology>
    </subcellularLocation>
</comment>
<dbReference type="GO" id="GO:0008682">
    <property type="term" value="F:3-demethoxyubiquinol 3-hydroxylase activity"/>
    <property type="evidence" value="ECO:0007669"/>
    <property type="project" value="UniProtKB-EC"/>
</dbReference>
<protein>
    <recommendedName>
        <fullName evidence="9">3-demethoxyubiquinol 3-hydroxylase</fullName>
        <shortName evidence="9">DMQ hydroxylase</shortName>
        <ecNumber evidence="9">1.14.99.60</ecNumber>
    </recommendedName>
    <alternativeName>
        <fullName evidence="9">2-nonaprenyl-3-methyl-6-methoxy-1,4-benzoquinol hydroxylase</fullName>
    </alternativeName>
</protein>
<dbReference type="SUPFAM" id="SSF47240">
    <property type="entry name" value="Ferritin-like"/>
    <property type="match status" value="1"/>
</dbReference>
<reference evidence="10 11" key="1">
    <citation type="journal article" date="2014" name="ISME J.">
        <title>Ecophysiology of Thioploca ingrica as revealed by the complete genome sequence supplemented with proteomic evidence.</title>
        <authorList>
            <person name="Kojima H."/>
            <person name="Ogura Y."/>
            <person name="Yamamoto N."/>
            <person name="Togashi T."/>
            <person name="Mori H."/>
            <person name="Watanabe T."/>
            <person name="Nemoto F."/>
            <person name="Kurokawa K."/>
            <person name="Hayashi T."/>
            <person name="Fukui M."/>
        </authorList>
    </citation>
    <scope>NUCLEOTIDE SEQUENCE [LARGE SCALE GENOMIC DNA]</scope>
</reference>
<feature type="binding site" evidence="9">
    <location>
        <position position="175"/>
    </location>
    <ligand>
        <name>Fe cation</name>
        <dbReference type="ChEBI" id="CHEBI:24875"/>
        <label>2</label>
    </ligand>
</feature>
<dbReference type="Gene3D" id="1.20.1260.10">
    <property type="match status" value="1"/>
</dbReference>
<comment type="pathway">
    <text evidence="1 9">Cofactor biosynthesis; ubiquinone biosynthesis.</text>
</comment>
<evidence type="ECO:0000256" key="5">
    <source>
        <dbReference type="ARBA" id="ARBA00023002"/>
    </source>
</evidence>
<feature type="binding site" evidence="9">
    <location>
        <position position="94"/>
    </location>
    <ligand>
        <name>Fe cation</name>
        <dbReference type="ChEBI" id="CHEBI:24875"/>
        <label>1</label>
    </ligand>
</feature>
<feature type="binding site" evidence="9">
    <location>
        <position position="175"/>
    </location>
    <ligand>
        <name>Fe cation</name>
        <dbReference type="ChEBI" id="CHEBI:24875"/>
        <label>1</label>
    </ligand>
</feature>
<feature type="binding site" evidence="9">
    <location>
        <position position="91"/>
    </location>
    <ligand>
        <name>Fe cation</name>
        <dbReference type="ChEBI" id="CHEBI:24875"/>
        <label>2</label>
    </ligand>
</feature>
<sequence>MIRFNKLDNIIIQFDSGLRTLWGEPVGTIRPDPAQLWEEVELTTAEQQLSARLMRVNHAGEVAAQALYQGQALTAHRVDIRDQLQQSALEENDHLRWCQNRIRELKSHVSWLNPIWYPGSLLIGAVAGLVGDKWSLGFLAETERQVVKHLENHLQRLPEQDHKSRAILKQMQLDEAHHASVATKAGAVSLPKPVRWLMAQTAKIMTKTSFWI</sequence>
<dbReference type="InterPro" id="IPR009078">
    <property type="entry name" value="Ferritin-like_SF"/>
</dbReference>
<feature type="binding site" evidence="9">
    <location>
        <position position="143"/>
    </location>
    <ligand>
        <name>Fe cation</name>
        <dbReference type="ChEBI" id="CHEBI:24875"/>
        <label>2</label>
    </ligand>
</feature>
<evidence type="ECO:0000256" key="4">
    <source>
        <dbReference type="ARBA" id="ARBA00022723"/>
    </source>
</evidence>
<feature type="binding site" evidence="9">
    <location>
        <position position="61"/>
    </location>
    <ligand>
        <name>Fe cation</name>
        <dbReference type="ChEBI" id="CHEBI:24875"/>
        <label>1</label>
    </ligand>
</feature>
<dbReference type="GO" id="GO:0046872">
    <property type="term" value="F:metal ion binding"/>
    <property type="evidence" value="ECO:0007669"/>
    <property type="project" value="UniProtKB-KW"/>
</dbReference>
<dbReference type="KEGG" id="tig:THII_2184"/>
<dbReference type="HOGENOM" id="CLU_088601_0_0_6"/>
<name>A0A090BV98_9GAMM</name>
<accession>A0A090BV98</accession>
<comment type="similarity">
    <text evidence="9">Belongs to the COQ7 family.</text>
</comment>
<dbReference type="OrthoDB" id="5192789at2"/>
<dbReference type="PANTHER" id="PTHR11237:SF4">
    <property type="entry name" value="5-DEMETHOXYUBIQUINONE HYDROXYLASE, MITOCHONDRIAL"/>
    <property type="match status" value="1"/>
</dbReference>
<keyword evidence="3 9" id="KW-0831">Ubiquinone biosynthesis</keyword>
<organism evidence="10 11">
    <name type="scientific">Thioploca ingrica</name>
    <dbReference type="NCBI Taxonomy" id="40754"/>
    <lineage>
        <taxon>Bacteria</taxon>
        <taxon>Pseudomonadati</taxon>
        <taxon>Pseudomonadota</taxon>
        <taxon>Gammaproteobacteria</taxon>
        <taxon>Thiotrichales</taxon>
        <taxon>Thiotrichaceae</taxon>
        <taxon>Thioploca</taxon>
    </lineage>
</organism>
<comment type="catalytic activity">
    <reaction evidence="9">
        <text>a 5-methoxy-2-methyl-3-(all-trans-polyprenyl)benzene-1,4-diol + AH2 + O2 = a 3-demethylubiquinol + A + H2O</text>
        <dbReference type="Rhea" id="RHEA:50908"/>
        <dbReference type="Rhea" id="RHEA-COMP:10859"/>
        <dbReference type="Rhea" id="RHEA-COMP:10914"/>
        <dbReference type="ChEBI" id="CHEBI:13193"/>
        <dbReference type="ChEBI" id="CHEBI:15377"/>
        <dbReference type="ChEBI" id="CHEBI:15379"/>
        <dbReference type="ChEBI" id="CHEBI:17499"/>
        <dbReference type="ChEBI" id="CHEBI:84167"/>
        <dbReference type="ChEBI" id="CHEBI:84422"/>
        <dbReference type="EC" id="1.14.99.60"/>
    </reaction>
</comment>
<dbReference type="EMBL" id="AP014633">
    <property type="protein sequence ID" value="BAP56481.1"/>
    <property type="molecule type" value="Genomic_DNA"/>
</dbReference>
<keyword evidence="5 9" id="KW-0560">Oxidoreductase</keyword>
<evidence type="ECO:0000313" key="10">
    <source>
        <dbReference type="EMBL" id="BAP56481.1"/>
    </source>
</evidence>
<dbReference type="Pfam" id="PF03232">
    <property type="entry name" value="COQ7"/>
    <property type="match status" value="1"/>
</dbReference>
<dbReference type="STRING" id="40754.THII_2184"/>
<evidence type="ECO:0000313" key="11">
    <source>
        <dbReference type="Proteomes" id="UP000031623"/>
    </source>
</evidence>
<dbReference type="InterPro" id="IPR011566">
    <property type="entry name" value="Ubq_synth_Coq7"/>
</dbReference>
<keyword evidence="7 9" id="KW-0503">Monooxygenase</keyword>